<evidence type="ECO:0000259" key="9">
    <source>
        <dbReference type="PROSITE" id="PS50075"/>
    </source>
</evidence>
<evidence type="ECO:0000256" key="6">
    <source>
        <dbReference type="ARBA" id="ARBA00022737"/>
    </source>
</evidence>
<evidence type="ECO:0000313" key="10">
    <source>
        <dbReference type="EMBL" id="ADB27871.1"/>
    </source>
</evidence>
<dbReference type="SUPFAM" id="SSF47336">
    <property type="entry name" value="ACP-like"/>
    <property type="match status" value="3"/>
</dbReference>
<feature type="region of interest" description="Disordered" evidence="8">
    <location>
        <begin position="194"/>
        <end position="221"/>
    </location>
</feature>
<sequence length="3162" mass="350645">MSNATEGEHDPATPLFDAVSHPNSFSKQVTRFFGLGQDRIENILPGTPFQRDVMDCAAKDGQRAVGHVVFEIPQDVDTARLAAAWKETVHQTPALRTCAYTSNTGDVFQVVLRESFVFSWMDWTSLGLKDEVVQDEAAAAVAGPRCSRFVLLDNPDTNERLLIWTFSHALVDTAFQERVLGRVLKAYKDAHDELPRQLETPDSSQATPEEDPNPNPNPSRILKIPQVADMERATQFWRKYFSGLDASAFPPLSPPLTIPSPDAQAEHRISYSSPIQTKWSSTTLCRAALAILLSRYTHSPEALFGVVTKQAPMLDQHQLMMDGPTRTVVPIHVSCASDQSVSDVMGAIDAHDRAMRQFVHAGLRNISSTGDNASAACGFQTVLLVTDSDTKRAATWEILKKTEESENFIPCTNRALLLSCQLTSEGAQFVARYDQSVIDSHHMTRFLRQLGCLIEQLQSSTDNVPCVRQVDTVTREDGAEIESWNSEPIQAQDTLIHSEMLKWAADFPNKTAVVSWDGEWTYAELDNVSSRLAQHIKSIDFGKKQAILPLYFEKSKWVVASMLAVLKAGHSFTLIDPSDPLARMSQILEQTAATIALTSKLHCNTVQDIVGRCIVVDDELIQSLTQTGDDELPTFTAKPRDLAYIIFTSGSTGDPKGIMIEHQAFASCAAKFGPAMGINTNTRALQFGSHAFGACLLEIMTTLIQGGCVCIPSDDDRMNNVPAFINRCNVNWAMVTPSYISTFPPDAIPGLQTLILVGEQMSASVNETWAPRVQQLLNGYGQSESSSFCFVAKINPHSSEPNNIGRAVGAHSWIVDPDDSNRLVPIGAIGELVIESPGIARDYIVAPLPDKSPFIATAPTWYPSKHLPDGIKLYRTGDLARYASDGSIVCLGRVDSQVKIRGQRVELGAVETRLRQQMPDVMTIVVEAVKKPDSSSSTLLTAFLIGSSKSEQDVHILGQNATREINSKLEKLLPRHSIPSFYVCMDDLPRTATGKVDRRKLRIMGSKLVSGQTQTTASRWNLDSNSSATDTDSKLEEIWIRSLNLEPDSANIGASFFELGGDSITAIKMVNIARSAGMELKVSGIYQNPTLDGLKALINGSSINGSSESYTPIPKSTHDGPVEQSYAQSRLWFLDQLEEGASWYLIPYAVRMRGPVDVDGLTRALLALEQRHETLRTTFENQDGVGVQTVHKKLAKGLQVIDLSDGRRNDYSEALYQVETTPFDIASEAGWRASLIRLGEDDHVLSIVMHHIISDGWSIDLLGRELSQLYAAALRGQDPLSAVSPLPIQYSDFSMWQKQESQAVEHEKQLEYWKKQLADSSPAKIPTDFPRPALLSGEAGVVPVTIDSELYQKLRQFCNKHNSTSFSVLLAAFRAAHYRLTGVDDAVIGTPIANRNRRELENMIGFFVNTQCMRIAVNDGDTFESLVHRVKSTTTAAFEHEDVPFERVVSALQPGSRDLSRTPLAQLMFAVHSQKSLGRFELQGIESELLSSKAYTRFDIEFHLLQEPGGLKGSCNFATDLFKPETIQNVVSVFFQILRHSLDQPQTFISVLPLTDGVPELRSMGLLKINQVKYPRDSSVVDVFRTQADACPDSVAVVDSSSRLTYAELDHQSELLATWLRRRNMATETLVGVLAPRSCETVVAFLGILKANLAYLPFDVRSPAARMKDILSGVPGHKIVLLGSGVTAPEFQLPDLELVRFTDAVQDHGTNGMNDHAYADSLSPSATSLAYVLFTSGSTGKPKGVMCEHRAILRLVKGDIIPNFPSEARMAHMFNTAFDGATYEIWNMLLNGGTVVCIDYMTTLDGKALEAVFAKEQVNVAMMAPALLKLYLADARDAMKNLDILIAAGDRFDGQDAVEALALARGRCFNAYGPTENGVFSTMYNVAENESFHNGLPLGRPLNNSGAYVMDPNQQLVGVGVMGELVVTGDGLARGYSDPTLDKNRFIHINMDGETVRAYRTGDRVRARLGDGLIEFFGRMDTQFKLRGNRIEAGEVETAILSHQSVRDAAVVLRQNEGQQPEMIGFVVADNDHSFEQEETGNQVERWQDHFESGMYSDISTAIDQSAIGNDFKGWTSMYDGSEIDKADMQEWLDDTIHTLHDSQVPSHVLEIGTGSGMILFNLDAGLQSYVGLEPSKSATEFVNKAIESIPALAGKAKVHVGTATDMNKLSGLCPDLVVFNSVVQYFPTPDYLMEVVDTLVRMPGVKRIFFGDIRSHAINRHFLAARAIHTLGNNASKYSVRQKIAELEEGEEELLVEPAFFTTLQDRLPDLIKHVEILPKNMKATNELSAYRYAAVIHLHDESSESTRPVYSIGRDHWIDFEASQMNRHALLELLQLSKDATTVAVSNIPYDKTAFERHIVESLDNDSKDETQSTLDGAAWISAVRSEAESRSSLSVPELFQLAKETGFRLEVSAARQWSQSGALDAVFHHYSSSQTASPSRTLIRFPNDNHLPLGSTLANRPLQRLQRRRAALKVRERLQSLVPSYMIPSSIVVLDKMPLNANGKVDRKELARKARILPKVQAAAPVPAFPISDIEIILCEEATEVFGMKVNITDHFFKLGGHSLLATKLISRIDHKLKVRVTVKDVFDHPVLADLAAIVRQGLALQNPIADGQDKQAWSSRVAPRTETERMLCEEFAKVLGIQVGTTDNFFDLGGHSLMATKLAVRIGHRLNTTIVVKDIFDHPVLFQLAEMMDLAQSQHRKEANHDIQTADYAAFQLLDLHDPQDFVQRKIRPQLDSCYGTIQDVYPSTQVQKVFLFDPTTGYPRKLVPFYIDFPRDSDSDTLVRACELWIQKLDIFRTVFLEVSGEIYQVVLEHLDMNIQVIETEQNVNTATSDYLDEHAQDPASLGHPLIRLGIMKTASSVRVILRLSHALYDGLSFDYMVRGLHILYNGRVLPPPTQFAQYMQYTAHNRKESYEFWRDMIQNSPMTVLSDPSIRCGQQEIPDYKAVHLSQVVSVPLQAIRSSIATQATVLNVASALVLSKESGSDEVVFGRIVSGRQGLPAIWQDIIGPCTNSVPVRARIDAEANQQQLLRDMQDQYLRSLPYETLGFEDIKRNCTDWPKETTNYSICVTYHNFEYHPESEVGQQRVEMGILAKHVELRKDEPLYDLAIAGEVEPDGVSLNITVVAKARLFQEEKVRQVLEDVCRTFQTLNSSLS</sequence>
<dbReference type="CDD" id="cd19542">
    <property type="entry name" value="CT_NRPS-like"/>
    <property type="match status" value="1"/>
</dbReference>
<dbReference type="VEuPathDB" id="FungiDB:FOXG_11847"/>
<protein>
    <submittedName>
        <fullName evidence="10">Cyclic peptide synthetase</fullName>
    </submittedName>
</protein>
<keyword evidence="2" id="KW-0597">Phosphoprotein</keyword>
<evidence type="ECO:0000256" key="3">
    <source>
        <dbReference type="ARBA" id="ARBA00022598"/>
    </source>
</evidence>
<dbReference type="PROSITE" id="PS00012">
    <property type="entry name" value="PHOSPHOPANTETHEINE"/>
    <property type="match status" value="3"/>
</dbReference>
<dbReference type="PANTHER" id="PTHR45527">
    <property type="entry name" value="NONRIBOSOMAL PEPTIDE SYNTHETASE"/>
    <property type="match status" value="1"/>
</dbReference>
<evidence type="ECO:0000256" key="4">
    <source>
        <dbReference type="ARBA" id="ARBA00022603"/>
    </source>
</evidence>
<dbReference type="CDD" id="cd05918">
    <property type="entry name" value="A_NRPS_SidN3_like"/>
    <property type="match status" value="1"/>
</dbReference>
<dbReference type="InterPro" id="IPR006162">
    <property type="entry name" value="Ppantetheine_attach_site"/>
</dbReference>
<dbReference type="GO" id="GO:0005737">
    <property type="term" value="C:cytoplasm"/>
    <property type="evidence" value="ECO:0007669"/>
    <property type="project" value="TreeGrafter"/>
</dbReference>
<name>D2Y378_FUSOX</name>
<dbReference type="InterPro" id="IPR020806">
    <property type="entry name" value="PKS_PP-bd"/>
</dbReference>
<dbReference type="InterPro" id="IPR029058">
    <property type="entry name" value="AB_hydrolase_fold"/>
</dbReference>
<evidence type="ECO:0000256" key="7">
    <source>
        <dbReference type="ARBA" id="ARBA00023268"/>
    </source>
</evidence>
<dbReference type="CDD" id="cd19545">
    <property type="entry name" value="FUM14_C_NRPS-like"/>
    <property type="match status" value="1"/>
</dbReference>
<dbReference type="InterPro" id="IPR000873">
    <property type="entry name" value="AMP-dep_synth/lig_dom"/>
</dbReference>
<keyword evidence="1" id="KW-0596">Phosphopantetheine</keyword>
<dbReference type="InterPro" id="IPR020845">
    <property type="entry name" value="AMP-binding_CS"/>
</dbReference>
<dbReference type="Gene3D" id="2.30.38.10">
    <property type="entry name" value="Luciferase, Domain 3"/>
    <property type="match status" value="1"/>
</dbReference>
<dbReference type="Gene3D" id="1.10.1200.10">
    <property type="entry name" value="ACP-like"/>
    <property type="match status" value="2"/>
</dbReference>
<dbReference type="GO" id="GO:0031177">
    <property type="term" value="F:phosphopantetheine binding"/>
    <property type="evidence" value="ECO:0007669"/>
    <property type="project" value="InterPro"/>
</dbReference>
<dbReference type="Gene3D" id="3.40.50.980">
    <property type="match status" value="2"/>
</dbReference>
<reference evidence="10" key="1">
    <citation type="submission" date="2009-12" db="EMBL/GenBank/DDBJ databases">
        <title>Cloning and analysis of cyclic peptide synthetase from Fusarium oxysporum FB1501.</title>
        <authorList>
            <person name="Ahn J.-H."/>
        </authorList>
    </citation>
    <scope>NUCLEOTIDE SEQUENCE</scope>
    <source>
        <strain evidence="10">FB1501</strain>
    </source>
</reference>
<dbReference type="InterPro" id="IPR010071">
    <property type="entry name" value="AA_adenyl_dom"/>
</dbReference>
<dbReference type="CDD" id="cd19531">
    <property type="entry name" value="LCL_NRPS-like"/>
    <property type="match status" value="1"/>
</dbReference>
<dbReference type="InterPro" id="IPR045851">
    <property type="entry name" value="AMP-bd_C_sf"/>
</dbReference>
<feature type="domain" description="Carrier" evidence="9">
    <location>
        <begin position="1026"/>
        <end position="1102"/>
    </location>
</feature>
<keyword evidence="7" id="KW-0511">Multifunctional enzyme</keyword>
<dbReference type="NCBIfam" id="TIGR01733">
    <property type="entry name" value="AA-adenyl-dom"/>
    <property type="match status" value="2"/>
</dbReference>
<dbReference type="Gene3D" id="3.30.559.10">
    <property type="entry name" value="Chloramphenicol acetyltransferase-like domain"/>
    <property type="match status" value="3"/>
</dbReference>
<dbReference type="PROSITE" id="PS00455">
    <property type="entry name" value="AMP_BINDING"/>
    <property type="match status" value="2"/>
</dbReference>
<dbReference type="GO" id="GO:0043041">
    <property type="term" value="P:amino acid activation for nonribosomal peptide biosynthetic process"/>
    <property type="evidence" value="ECO:0007669"/>
    <property type="project" value="TreeGrafter"/>
</dbReference>
<accession>D2Y378</accession>
<dbReference type="Gene3D" id="3.30.559.30">
    <property type="entry name" value="Nonribosomal peptide synthetase, condensation domain"/>
    <property type="match status" value="3"/>
</dbReference>
<dbReference type="FunFam" id="3.30.300.30:FF:000084">
    <property type="entry name" value="Enniatin synthase"/>
    <property type="match status" value="1"/>
</dbReference>
<dbReference type="CDD" id="cd05930">
    <property type="entry name" value="A_NRPS"/>
    <property type="match status" value="1"/>
</dbReference>
<dbReference type="InterPro" id="IPR009081">
    <property type="entry name" value="PP-bd_ACP"/>
</dbReference>
<dbReference type="SMART" id="SM00823">
    <property type="entry name" value="PKS_PP"/>
    <property type="match status" value="3"/>
</dbReference>
<dbReference type="Pfam" id="PF00501">
    <property type="entry name" value="AMP-binding"/>
    <property type="match status" value="2"/>
</dbReference>
<keyword evidence="6" id="KW-0677">Repeat</keyword>
<dbReference type="VEuPathDB" id="FungiDB:FOC1_g10003336"/>
<dbReference type="PANTHER" id="PTHR45527:SF1">
    <property type="entry name" value="FATTY ACID SYNTHASE"/>
    <property type="match status" value="1"/>
</dbReference>
<dbReference type="InterPro" id="IPR042099">
    <property type="entry name" value="ANL_N_sf"/>
</dbReference>
<dbReference type="FunFam" id="3.30.300.30:FF:000015">
    <property type="entry name" value="Nonribosomal peptide synthase SidD"/>
    <property type="match status" value="1"/>
</dbReference>
<keyword evidence="5" id="KW-0808">Transferase</keyword>
<dbReference type="SUPFAM" id="SSF56801">
    <property type="entry name" value="Acetyl-CoA synthetase-like"/>
    <property type="match status" value="2"/>
</dbReference>
<dbReference type="VEuPathDB" id="FungiDB:HZS61_016870"/>
<keyword evidence="3" id="KW-0436">Ligase</keyword>
<feature type="domain" description="Carrier" evidence="9">
    <location>
        <begin position="2626"/>
        <end position="2700"/>
    </location>
</feature>
<dbReference type="Gene3D" id="3.40.50.1820">
    <property type="entry name" value="alpha/beta hydrolase"/>
    <property type="match status" value="1"/>
</dbReference>
<dbReference type="SUPFAM" id="SSF53335">
    <property type="entry name" value="S-adenosyl-L-methionine-dependent methyltransferases"/>
    <property type="match status" value="1"/>
</dbReference>
<evidence type="ECO:0000256" key="1">
    <source>
        <dbReference type="ARBA" id="ARBA00022450"/>
    </source>
</evidence>
<dbReference type="InterPro" id="IPR036736">
    <property type="entry name" value="ACP-like_sf"/>
</dbReference>
<dbReference type="Gene3D" id="3.40.50.12780">
    <property type="entry name" value="N-terminal domain of ligase-like"/>
    <property type="match status" value="1"/>
</dbReference>
<dbReference type="InterPro" id="IPR023213">
    <property type="entry name" value="CAT-like_dom_sf"/>
</dbReference>
<dbReference type="InterPro" id="IPR001242">
    <property type="entry name" value="Condensation_dom"/>
</dbReference>
<dbReference type="VEuPathDB" id="FungiDB:FOZG_11978"/>
<dbReference type="Gene3D" id="3.40.50.150">
    <property type="entry name" value="Vaccinia Virus protein VP39"/>
    <property type="match status" value="1"/>
</dbReference>
<evidence type="ECO:0000256" key="5">
    <source>
        <dbReference type="ARBA" id="ARBA00022679"/>
    </source>
</evidence>
<dbReference type="VEuPathDB" id="FungiDB:FOIG_15793"/>
<dbReference type="VEuPathDB" id="FungiDB:FOMG_14063"/>
<evidence type="ECO:0000256" key="8">
    <source>
        <dbReference type="SAM" id="MobiDB-lite"/>
    </source>
</evidence>
<dbReference type="Pfam" id="PF00550">
    <property type="entry name" value="PP-binding"/>
    <property type="match status" value="3"/>
</dbReference>
<dbReference type="FunFam" id="3.40.50.150:FF:000709">
    <property type="entry name" value="Enniatin synthase"/>
    <property type="match status" value="1"/>
</dbReference>
<dbReference type="GO" id="GO:0044550">
    <property type="term" value="P:secondary metabolite biosynthetic process"/>
    <property type="evidence" value="ECO:0007669"/>
    <property type="project" value="TreeGrafter"/>
</dbReference>
<dbReference type="GO" id="GO:0032259">
    <property type="term" value="P:methylation"/>
    <property type="evidence" value="ECO:0007669"/>
    <property type="project" value="UniProtKB-KW"/>
</dbReference>
<keyword evidence="4" id="KW-0489">Methyltransferase</keyword>
<dbReference type="GO" id="GO:0016874">
    <property type="term" value="F:ligase activity"/>
    <property type="evidence" value="ECO:0007669"/>
    <property type="project" value="UniProtKB-KW"/>
</dbReference>
<dbReference type="EMBL" id="GU294760">
    <property type="protein sequence ID" value="ADB27871.1"/>
    <property type="molecule type" value="Genomic_DNA"/>
</dbReference>
<dbReference type="InterPro" id="IPR029063">
    <property type="entry name" value="SAM-dependent_MTases_sf"/>
</dbReference>
<dbReference type="Pfam" id="PF00668">
    <property type="entry name" value="Condensation"/>
    <property type="match status" value="2"/>
</dbReference>
<dbReference type="VEuPathDB" id="FungiDB:FOC4_g10007672"/>
<dbReference type="PROSITE" id="PS50075">
    <property type="entry name" value="CARRIER"/>
    <property type="match status" value="3"/>
</dbReference>
<dbReference type="SUPFAM" id="SSF52777">
    <property type="entry name" value="CoA-dependent acyltransferases"/>
    <property type="match status" value="6"/>
</dbReference>
<feature type="domain" description="Carrier" evidence="9">
    <location>
        <begin position="2532"/>
        <end position="2606"/>
    </location>
</feature>
<evidence type="ECO:0000256" key="2">
    <source>
        <dbReference type="ARBA" id="ARBA00022553"/>
    </source>
</evidence>
<organism evidence="10">
    <name type="scientific">Fusarium oxysporum</name>
    <name type="common">Fusarium vascular wilt</name>
    <dbReference type="NCBI Taxonomy" id="5507"/>
    <lineage>
        <taxon>Eukaryota</taxon>
        <taxon>Fungi</taxon>
        <taxon>Dikarya</taxon>
        <taxon>Ascomycota</taxon>
        <taxon>Pezizomycotina</taxon>
        <taxon>Sordariomycetes</taxon>
        <taxon>Hypocreomycetidae</taxon>
        <taxon>Hypocreales</taxon>
        <taxon>Nectriaceae</taxon>
        <taxon>Fusarium</taxon>
        <taxon>Fusarium oxysporum species complex</taxon>
    </lineage>
</organism>
<dbReference type="GO" id="GO:0008168">
    <property type="term" value="F:methyltransferase activity"/>
    <property type="evidence" value="ECO:0007669"/>
    <property type="project" value="UniProtKB-KW"/>
</dbReference>
<proteinExistence type="predicted"/>
<dbReference type="Gene3D" id="3.30.300.30">
    <property type="match status" value="3"/>
</dbReference>